<keyword evidence="2" id="KW-0472">Membrane</keyword>
<evidence type="ECO:0000256" key="3">
    <source>
        <dbReference type="SAM" id="SignalP"/>
    </source>
</evidence>
<dbReference type="InterPro" id="IPR006373">
    <property type="entry name" value="VSA_Rifin"/>
</dbReference>
<feature type="coiled-coil region" evidence="1">
    <location>
        <begin position="69"/>
        <end position="96"/>
    </location>
</feature>
<name>A0A2P9DKV2_PLARE</name>
<dbReference type="Pfam" id="PF02009">
    <property type="entry name" value="RIFIN"/>
    <property type="match status" value="1"/>
</dbReference>
<dbReference type="VEuPathDB" id="PlasmoDB:PRG01_1300600"/>
<organism evidence="4 5">
    <name type="scientific">Plasmodium reichenowi</name>
    <dbReference type="NCBI Taxonomy" id="5854"/>
    <lineage>
        <taxon>Eukaryota</taxon>
        <taxon>Sar</taxon>
        <taxon>Alveolata</taxon>
        <taxon>Apicomplexa</taxon>
        <taxon>Aconoidasida</taxon>
        <taxon>Haemosporida</taxon>
        <taxon>Plasmodiidae</taxon>
        <taxon>Plasmodium</taxon>
        <taxon>Plasmodium (Laverania)</taxon>
    </lineage>
</organism>
<feature type="signal peptide" evidence="3">
    <location>
        <begin position="1"/>
        <end position="23"/>
    </location>
</feature>
<dbReference type="EMBL" id="LT969576">
    <property type="protein sequence ID" value="SOV81625.1"/>
    <property type="molecule type" value="Genomic_DNA"/>
</dbReference>
<gene>
    <name evidence="4" type="ORF">PRG01_1300600</name>
</gene>
<evidence type="ECO:0000256" key="2">
    <source>
        <dbReference type="SAM" id="Phobius"/>
    </source>
</evidence>
<sequence>MKMHYPKILLFALPLNILLILYAYNNKNKPYITTHHTGTTTSRVLNEGHIQSSNYNNDEDMKSVKEIFDRQTSQRFEEYEERMKEQRQKRKEERDKNIQKIIQKDKMERSLTEKVEIGCLRCGCGLGGVAASVGIFGTVAVKELAKAALVAAEKVGATEISAAKAMGDAEGVNALIKGLQEMGVLTLDGKQLGSFINPENYTNATLIIKSVKVKYNGSNCLFPSSGSGAGEPFCTWWKQNFLSQGNQVSTNTLVEAHVKKILEEATARAGEVTMIATEDAIKASTEAVEFTYASCQSAIITSVVAIIIIALVMIIIYLVLRYRRKKKMNKKDQYTKLLNQ</sequence>
<feature type="chain" id="PRO_5015141057" evidence="3">
    <location>
        <begin position="24"/>
        <end position="340"/>
    </location>
</feature>
<proteinExistence type="predicted"/>
<keyword evidence="1" id="KW-0175">Coiled coil</keyword>
<keyword evidence="2" id="KW-0812">Transmembrane</keyword>
<dbReference type="VEuPathDB" id="PlasmoDB:PRCDC_0025100"/>
<reference evidence="4 5" key="1">
    <citation type="submission" date="2016-09" db="EMBL/GenBank/DDBJ databases">
        <authorList>
            <consortium name="Pathogen Informatics"/>
        </authorList>
    </citation>
    <scope>NUCLEOTIDE SEQUENCE [LARGE SCALE GENOMIC DNA]</scope>
</reference>
<dbReference type="AlphaFoldDB" id="A0A2P9DKV2"/>
<dbReference type="Proteomes" id="UP000240500">
    <property type="component" value="Chromosome 13"/>
</dbReference>
<feature type="transmembrane region" description="Helical" evidence="2">
    <location>
        <begin position="298"/>
        <end position="320"/>
    </location>
</feature>
<protein>
    <submittedName>
        <fullName evidence="4">Rifin PIR protein, putative</fullName>
    </submittedName>
</protein>
<accession>A0A2P9DKV2</accession>
<evidence type="ECO:0000313" key="4">
    <source>
        <dbReference type="EMBL" id="SOV81625.1"/>
    </source>
</evidence>
<evidence type="ECO:0000256" key="1">
    <source>
        <dbReference type="SAM" id="Coils"/>
    </source>
</evidence>
<dbReference type="NCBIfam" id="TIGR01477">
    <property type="entry name" value="RIFIN"/>
    <property type="match status" value="1"/>
</dbReference>
<keyword evidence="2" id="KW-1133">Transmembrane helix</keyword>
<keyword evidence="3" id="KW-0732">Signal</keyword>
<evidence type="ECO:0000313" key="5">
    <source>
        <dbReference type="Proteomes" id="UP000240500"/>
    </source>
</evidence>